<comment type="caution">
    <text evidence="1">The sequence shown here is derived from an EMBL/GenBank/DDBJ whole genome shotgun (WGS) entry which is preliminary data.</text>
</comment>
<proteinExistence type="predicted"/>
<sequence length="77" mass="8909">MRFNLAETETGREIAQENQELGRELGLIRSMELFLQTRFGDFPDQYDLARKLVTEDHAANVARILDGASLEELRRSR</sequence>
<keyword evidence="2" id="KW-1185">Reference proteome</keyword>
<dbReference type="RefSeq" id="WP_185044964.1">
    <property type="nucleotide sequence ID" value="NZ_BAABFG010000005.1"/>
</dbReference>
<protein>
    <recommendedName>
        <fullName evidence="3">DUF4351 domain-containing protein</fullName>
    </recommendedName>
</protein>
<organism evidence="1 2">
    <name type="scientific">Actinoplanes octamycinicus</name>
    <dbReference type="NCBI Taxonomy" id="135948"/>
    <lineage>
        <taxon>Bacteria</taxon>
        <taxon>Bacillati</taxon>
        <taxon>Actinomycetota</taxon>
        <taxon>Actinomycetes</taxon>
        <taxon>Micromonosporales</taxon>
        <taxon>Micromonosporaceae</taxon>
        <taxon>Actinoplanes</taxon>
    </lineage>
</organism>
<dbReference type="EMBL" id="JACHNB010000001">
    <property type="protein sequence ID" value="MBB4744827.1"/>
    <property type="molecule type" value="Genomic_DNA"/>
</dbReference>
<dbReference type="Proteomes" id="UP000546162">
    <property type="component" value="Unassembled WGS sequence"/>
</dbReference>
<evidence type="ECO:0000313" key="2">
    <source>
        <dbReference type="Proteomes" id="UP000546162"/>
    </source>
</evidence>
<dbReference type="AlphaFoldDB" id="A0A7W7MC68"/>
<accession>A0A7W7MC68</accession>
<evidence type="ECO:0008006" key="3">
    <source>
        <dbReference type="Google" id="ProtNLM"/>
    </source>
</evidence>
<gene>
    <name evidence="1" type="ORF">BJY16_008286</name>
</gene>
<name>A0A7W7MC68_9ACTN</name>
<evidence type="ECO:0000313" key="1">
    <source>
        <dbReference type="EMBL" id="MBB4744827.1"/>
    </source>
</evidence>
<reference evidence="1 2" key="1">
    <citation type="submission" date="2020-08" db="EMBL/GenBank/DDBJ databases">
        <title>Sequencing the genomes of 1000 actinobacteria strains.</title>
        <authorList>
            <person name="Klenk H.-P."/>
        </authorList>
    </citation>
    <scope>NUCLEOTIDE SEQUENCE [LARGE SCALE GENOMIC DNA]</scope>
    <source>
        <strain evidence="1 2">DSM 45809</strain>
    </source>
</reference>